<name>A0ACD5UJG1_AVESA</name>
<reference evidence="1" key="1">
    <citation type="submission" date="2021-05" db="EMBL/GenBank/DDBJ databases">
        <authorList>
            <person name="Scholz U."/>
            <person name="Mascher M."/>
            <person name="Fiebig A."/>
        </authorList>
    </citation>
    <scope>NUCLEOTIDE SEQUENCE [LARGE SCALE GENOMIC DNA]</scope>
</reference>
<reference evidence="1" key="2">
    <citation type="submission" date="2025-09" db="UniProtKB">
        <authorList>
            <consortium name="EnsemblPlants"/>
        </authorList>
    </citation>
    <scope>IDENTIFICATION</scope>
</reference>
<protein>
    <submittedName>
        <fullName evidence="1">Uncharacterized protein</fullName>
    </submittedName>
</protein>
<keyword evidence="2" id="KW-1185">Reference proteome</keyword>
<evidence type="ECO:0000313" key="2">
    <source>
        <dbReference type="Proteomes" id="UP001732700"/>
    </source>
</evidence>
<sequence>MVDAVGGIAKIVGAALKIKEAVNTVHQNKKDCHHIKCRVDVLNRTLSQHENNADLMEDPAVMAALEALGGILAEALEVITKCQEERNIVCVHCAAGKLSRQLSKVEQRMSYLSSDAMFTIMNHQLLLKYQERAAPHPPPQVPKFGEWDVVNTDQAESYHMVFEKVREEHNSGMAAPPRPSPCSTCSSTKVSGQPLSLVKRISEVARNIKEAVKTVFQNRDGCVEIAKLVHKVGILLPQLQDTKMADKPAMRDALGKLLVTFHRAHALITACQRRGFAIVWFSTPPGRLSRQLHEVMDQIASNMADMTAILLS</sequence>
<dbReference type="EnsemblPlants" id="AVESA.00010b.r2.2CG0262590.1">
    <property type="protein sequence ID" value="AVESA.00010b.r2.2CG0262590.1.CDS"/>
    <property type="gene ID" value="AVESA.00010b.r2.2CG0262590"/>
</dbReference>
<organism evidence="1 2">
    <name type="scientific">Avena sativa</name>
    <name type="common">Oat</name>
    <dbReference type="NCBI Taxonomy" id="4498"/>
    <lineage>
        <taxon>Eukaryota</taxon>
        <taxon>Viridiplantae</taxon>
        <taxon>Streptophyta</taxon>
        <taxon>Embryophyta</taxon>
        <taxon>Tracheophyta</taxon>
        <taxon>Spermatophyta</taxon>
        <taxon>Magnoliopsida</taxon>
        <taxon>Liliopsida</taxon>
        <taxon>Poales</taxon>
        <taxon>Poaceae</taxon>
        <taxon>BOP clade</taxon>
        <taxon>Pooideae</taxon>
        <taxon>Poodae</taxon>
        <taxon>Poeae</taxon>
        <taxon>Poeae Chloroplast Group 1 (Aveneae type)</taxon>
        <taxon>Aveninae</taxon>
        <taxon>Avena</taxon>
    </lineage>
</organism>
<dbReference type="Proteomes" id="UP001732700">
    <property type="component" value="Chromosome 2C"/>
</dbReference>
<proteinExistence type="predicted"/>
<evidence type="ECO:0000313" key="1">
    <source>
        <dbReference type="EnsemblPlants" id="AVESA.00010b.r2.2CG0262590.1.CDS"/>
    </source>
</evidence>
<accession>A0ACD5UJG1</accession>